<accession>A0A7I3Z5M4</accession>
<protein>
    <submittedName>
        <fullName evidence="1">Uncharacterized protein</fullName>
    </submittedName>
</protein>
<dbReference type="Gramene" id="Pp3c7_16480V3.1">
    <property type="protein sequence ID" value="PAC:32925424.CDS.1"/>
    <property type="gene ID" value="Pp3c7_16480"/>
</dbReference>
<evidence type="ECO:0000313" key="2">
    <source>
        <dbReference type="Proteomes" id="UP000006727"/>
    </source>
</evidence>
<reference evidence="1" key="3">
    <citation type="submission" date="2020-12" db="UniProtKB">
        <authorList>
            <consortium name="EnsemblPlants"/>
        </authorList>
    </citation>
    <scope>IDENTIFICATION</scope>
</reference>
<reference evidence="1 2" key="1">
    <citation type="journal article" date="2008" name="Science">
        <title>The Physcomitrella genome reveals evolutionary insights into the conquest of land by plants.</title>
        <authorList>
            <person name="Rensing S."/>
            <person name="Lang D."/>
            <person name="Zimmer A."/>
            <person name="Terry A."/>
            <person name="Salamov A."/>
            <person name="Shapiro H."/>
            <person name="Nishiyama T."/>
            <person name="Perroud P.-F."/>
            <person name="Lindquist E."/>
            <person name="Kamisugi Y."/>
            <person name="Tanahashi T."/>
            <person name="Sakakibara K."/>
            <person name="Fujita T."/>
            <person name="Oishi K."/>
            <person name="Shin-I T."/>
            <person name="Kuroki Y."/>
            <person name="Toyoda A."/>
            <person name="Suzuki Y."/>
            <person name="Hashimoto A."/>
            <person name="Yamaguchi K."/>
            <person name="Sugano A."/>
            <person name="Kohara Y."/>
            <person name="Fujiyama A."/>
            <person name="Anterola A."/>
            <person name="Aoki S."/>
            <person name="Ashton N."/>
            <person name="Barbazuk W.B."/>
            <person name="Barker E."/>
            <person name="Bennetzen J."/>
            <person name="Bezanilla M."/>
            <person name="Blankenship R."/>
            <person name="Cho S.H."/>
            <person name="Dutcher S."/>
            <person name="Estelle M."/>
            <person name="Fawcett J.A."/>
            <person name="Gundlach H."/>
            <person name="Hanada K."/>
            <person name="Heyl A."/>
            <person name="Hicks K.A."/>
            <person name="Hugh J."/>
            <person name="Lohr M."/>
            <person name="Mayer K."/>
            <person name="Melkozernov A."/>
            <person name="Murata T."/>
            <person name="Nelson D."/>
            <person name="Pils B."/>
            <person name="Prigge M."/>
            <person name="Reiss B."/>
            <person name="Renner T."/>
            <person name="Rombauts S."/>
            <person name="Rushton P."/>
            <person name="Sanderfoot A."/>
            <person name="Schween G."/>
            <person name="Shiu S.-H."/>
            <person name="Stueber K."/>
            <person name="Theodoulou F.L."/>
            <person name="Tu H."/>
            <person name="Van de Peer Y."/>
            <person name="Verrier P.J."/>
            <person name="Waters E."/>
            <person name="Wood A."/>
            <person name="Yang L."/>
            <person name="Cove D."/>
            <person name="Cuming A."/>
            <person name="Hasebe M."/>
            <person name="Lucas S."/>
            <person name="Mishler D.B."/>
            <person name="Reski R."/>
            <person name="Grigoriev I."/>
            <person name="Quatrano R.S."/>
            <person name="Boore J.L."/>
        </authorList>
    </citation>
    <scope>NUCLEOTIDE SEQUENCE [LARGE SCALE GENOMIC DNA]</scope>
    <source>
        <strain evidence="1 2">cv. Gransden 2004</strain>
    </source>
</reference>
<dbReference type="Proteomes" id="UP000006727">
    <property type="component" value="Chromosome 7"/>
</dbReference>
<dbReference type="EnsemblPlants" id="Pp3c7_16480V3.1">
    <property type="protein sequence ID" value="PAC:32925424.CDS.1"/>
    <property type="gene ID" value="Pp3c7_16480"/>
</dbReference>
<organism evidence="1 2">
    <name type="scientific">Physcomitrium patens</name>
    <name type="common">Spreading-leaved earth moss</name>
    <name type="synonym">Physcomitrella patens</name>
    <dbReference type="NCBI Taxonomy" id="3218"/>
    <lineage>
        <taxon>Eukaryota</taxon>
        <taxon>Viridiplantae</taxon>
        <taxon>Streptophyta</taxon>
        <taxon>Embryophyta</taxon>
        <taxon>Bryophyta</taxon>
        <taxon>Bryophytina</taxon>
        <taxon>Bryopsida</taxon>
        <taxon>Funariidae</taxon>
        <taxon>Funariales</taxon>
        <taxon>Funariaceae</taxon>
        <taxon>Physcomitrium</taxon>
    </lineage>
</organism>
<dbReference type="EMBL" id="ABEU02000007">
    <property type="status" value="NOT_ANNOTATED_CDS"/>
    <property type="molecule type" value="Genomic_DNA"/>
</dbReference>
<name>A0A7I3Z5M4_PHYPA</name>
<proteinExistence type="predicted"/>
<keyword evidence="2" id="KW-1185">Reference proteome</keyword>
<sequence>MLVAGTKYRGEYEERLKKLTEEITSSMQVSKDTPWLILWTFLL</sequence>
<reference evidence="1 2" key="2">
    <citation type="journal article" date="2018" name="Plant J.">
        <title>The Physcomitrella patens chromosome-scale assembly reveals moss genome structure and evolution.</title>
        <authorList>
            <person name="Lang D."/>
            <person name="Ullrich K.K."/>
            <person name="Murat F."/>
            <person name="Fuchs J."/>
            <person name="Jenkins J."/>
            <person name="Haas F.B."/>
            <person name="Piednoel M."/>
            <person name="Gundlach H."/>
            <person name="Van Bel M."/>
            <person name="Meyberg R."/>
            <person name="Vives C."/>
            <person name="Morata J."/>
            <person name="Symeonidi A."/>
            <person name="Hiss M."/>
            <person name="Muchero W."/>
            <person name="Kamisugi Y."/>
            <person name="Saleh O."/>
            <person name="Blanc G."/>
            <person name="Decker E.L."/>
            <person name="van Gessel N."/>
            <person name="Grimwood J."/>
            <person name="Hayes R.D."/>
            <person name="Graham S.W."/>
            <person name="Gunter L.E."/>
            <person name="McDaniel S.F."/>
            <person name="Hoernstein S.N.W."/>
            <person name="Larsson A."/>
            <person name="Li F.W."/>
            <person name="Perroud P.F."/>
            <person name="Phillips J."/>
            <person name="Ranjan P."/>
            <person name="Rokshar D.S."/>
            <person name="Rothfels C.J."/>
            <person name="Schneider L."/>
            <person name="Shu S."/>
            <person name="Stevenson D.W."/>
            <person name="Thummler F."/>
            <person name="Tillich M."/>
            <person name="Villarreal Aguilar J.C."/>
            <person name="Widiez T."/>
            <person name="Wong G.K."/>
            <person name="Wymore A."/>
            <person name="Zhang Y."/>
            <person name="Zimmer A.D."/>
            <person name="Quatrano R.S."/>
            <person name="Mayer K.F.X."/>
            <person name="Goodstein D."/>
            <person name="Casacuberta J.M."/>
            <person name="Vandepoele K."/>
            <person name="Reski R."/>
            <person name="Cuming A.C."/>
            <person name="Tuskan G.A."/>
            <person name="Maumus F."/>
            <person name="Salse J."/>
            <person name="Schmutz J."/>
            <person name="Rensing S.A."/>
        </authorList>
    </citation>
    <scope>NUCLEOTIDE SEQUENCE [LARGE SCALE GENOMIC DNA]</scope>
    <source>
        <strain evidence="1 2">cv. Gransden 2004</strain>
    </source>
</reference>
<evidence type="ECO:0000313" key="1">
    <source>
        <dbReference type="EnsemblPlants" id="PAC:32925424.CDS.1"/>
    </source>
</evidence>